<gene>
    <name evidence="1" type="ORF">EHS25_008528</name>
</gene>
<evidence type="ECO:0000313" key="2">
    <source>
        <dbReference type="Proteomes" id="UP000279259"/>
    </source>
</evidence>
<comment type="caution">
    <text evidence="1">The sequence shown here is derived from an EMBL/GenBank/DDBJ whole genome shotgun (WGS) entry which is preliminary data.</text>
</comment>
<dbReference type="EMBL" id="RSCD01000006">
    <property type="protein sequence ID" value="RSH92115.1"/>
    <property type="molecule type" value="Genomic_DNA"/>
</dbReference>
<evidence type="ECO:0000313" key="1">
    <source>
        <dbReference type="EMBL" id="RSH92115.1"/>
    </source>
</evidence>
<organism evidence="1 2">
    <name type="scientific">Saitozyma podzolica</name>
    <dbReference type="NCBI Taxonomy" id="1890683"/>
    <lineage>
        <taxon>Eukaryota</taxon>
        <taxon>Fungi</taxon>
        <taxon>Dikarya</taxon>
        <taxon>Basidiomycota</taxon>
        <taxon>Agaricomycotina</taxon>
        <taxon>Tremellomycetes</taxon>
        <taxon>Tremellales</taxon>
        <taxon>Trimorphomycetaceae</taxon>
        <taxon>Saitozyma</taxon>
    </lineage>
</organism>
<protein>
    <submittedName>
        <fullName evidence="1">Uncharacterized protein</fullName>
    </submittedName>
</protein>
<proteinExistence type="predicted"/>
<accession>A0A427YLZ8</accession>
<dbReference type="OrthoDB" id="10676338at2759"/>
<keyword evidence="2" id="KW-1185">Reference proteome</keyword>
<reference evidence="1 2" key="1">
    <citation type="submission" date="2018-11" db="EMBL/GenBank/DDBJ databases">
        <title>Genome sequence of Saitozyma podzolica DSM 27192.</title>
        <authorList>
            <person name="Aliyu H."/>
            <person name="Gorte O."/>
            <person name="Ochsenreither K."/>
        </authorList>
    </citation>
    <scope>NUCLEOTIDE SEQUENCE [LARGE SCALE GENOMIC DNA]</scope>
    <source>
        <strain evidence="1 2">DSM 27192</strain>
    </source>
</reference>
<dbReference type="AlphaFoldDB" id="A0A427YLZ8"/>
<name>A0A427YLZ8_9TREE</name>
<dbReference type="Proteomes" id="UP000279259">
    <property type="component" value="Unassembled WGS sequence"/>
</dbReference>
<sequence>MIRHLIIAFDSSLSRLWPPPRPKAVFTHFATICIRNTGQVTFANPETLEPEQLGDLPPNVSPREHFESGLRSMIDQLTESETDEYREPIHERVSVMAMEEYLASHDWEGEFDPEDLDL</sequence>